<dbReference type="GeneID" id="19142232"/>
<evidence type="ECO:0000313" key="3">
    <source>
        <dbReference type="Proteomes" id="UP000053841"/>
    </source>
</evidence>
<dbReference type="Proteomes" id="UP000053841">
    <property type="component" value="Unassembled WGS sequence"/>
</dbReference>
<gene>
    <name evidence="2" type="ORF">COCCADRAFT_100810</name>
</gene>
<proteinExistence type="predicted"/>
<accession>W6Y8B8</accession>
<dbReference type="EMBL" id="KI964656">
    <property type="protein sequence ID" value="EUC31619.1"/>
    <property type="molecule type" value="Genomic_DNA"/>
</dbReference>
<sequence length="143" mass="15728">MLRCEFQEPVTEPGGRRVLHIRDPRLCCRQAPSHGDGQRPDSTLHWVTPAVEGWGCACVQYGQPRRLSSVRRGCDYDCDCDCDYDSRTLPQEFEVKPAALGRRQRFALTLSGNIWGKVTASAATSRSHGSHGPPEPPATHGAA</sequence>
<dbReference type="AlphaFoldDB" id="W6Y8B8"/>
<feature type="region of interest" description="Disordered" evidence="1">
    <location>
        <begin position="121"/>
        <end position="143"/>
    </location>
</feature>
<dbReference type="OrthoDB" id="3692988at2759"/>
<evidence type="ECO:0000313" key="2">
    <source>
        <dbReference type="EMBL" id="EUC31619.1"/>
    </source>
</evidence>
<dbReference type="RefSeq" id="XP_007714074.1">
    <property type="nucleotide sequence ID" value="XM_007715884.1"/>
</dbReference>
<organism evidence="2 3">
    <name type="scientific">Cochliobolus carbonum (strain 26-R-13)</name>
    <name type="common">Maize leaf spot fungus</name>
    <name type="synonym">Bipolaris zeicola</name>
    <dbReference type="NCBI Taxonomy" id="930089"/>
    <lineage>
        <taxon>Eukaryota</taxon>
        <taxon>Fungi</taxon>
        <taxon>Dikarya</taxon>
        <taxon>Ascomycota</taxon>
        <taxon>Pezizomycotina</taxon>
        <taxon>Dothideomycetes</taxon>
        <taxon>Pleosporomycetidae</taxon>
        <taxon>Pleosporales</taxon>
        <taxon>Pleosporineae</taxon>
        <taxon>Pleosporaceae</taxon>
        <taxon>Bipolaris</taxon>
    </lineage>
</organism>
<dbReference type="KEGG" id="bze:COCCADRAFT_100810"/>
<reference evidence="2 3" key="1">
    <citation type="journal article" date="2013" name="PLoS Genet.">
        <title>Comparative genome structure, secondary metabolite, and effector coding capacity across Cochliobolus pathogens.</title>
        <authorList>
            <person name="Condon B.J."/>
            <person name="Leng Y."/>
            <person name="Wu D."/>
            <person name="Bushley K.E."/>
            <person name="Ohm R.A."/>
            <person name="Otillar R."/>
            <person name="Martin J."/>
            <person name="Schackwitz W."/>
            <person name="Grimwood J."/>
            <person name="MohdZainudin N."/>
            <person name="Xue C."/>
            <person name="Wang R."/>
            <person name="Manning V.A."/>
            <person name="Dhillon B."/>
            <person name="Tu Z.J."/>
            <person name="Steffenson B.J."/>
            <person name="Salamov A."/>
            <person name="Sun H."/>
            <person name="Lowry S."/>
            <person name="LaButti K."/>
            <person name="Han J."/>
            <person name="Copeland A."/>
            <person name="Lindquist E."/>
            <person name="Barry K."/>
            <person name="Schmutz J."/>
            <person name="Baker S.E."/>
            <person name="Ciuffetti L.M."/>
            <person name="Grigoriev I.V."/>
            <person name="Zhong S."/>
            <person name="Turgeon B.G."/>
        </authorList>
    </citation>
    <scope>NUCLEOTIDE SEQUENCE [LARGE SCALE GENOMIC DNA]</scope>
    <source>
        <strain evidence="2 3">26-R-13</strain>
    </source>
</reference>
<protein>
    <submittedName>
        <fullName evidence="2">Uncharacterized protein</fullName>
    </submittedName>
</protein>
<dbReference type="HOGENOM" id="CLU_1844743_0_0_1"/>
<keyword evidence="3" id="KW-1185">Reference proteome</keyword>
<name>W6Y8B8_COCC2</name>
<evidence type="ECO:0000256" key="1">
    <source>
        <dbReference type="SAM" id="MobiDB-lite"/>
    </source>
</evidence>